<dbReference type="Proteomes" id="UP000198131">
    <property type="component" value="Unassembled WGS sequence"/>
</dbReference>
<name>A0A212TQ10_9BACT</name>
<dbReference type="AlphaFoldDB" id="A0A212TQ10"/>
<evidence type="ECO:0000313" key="1">
    <source>
        <dbReference type="EMBL" id="SNC68000.1"/>
    </source>
</evidence>
<gene>
    <name evidence="1" type="ORF">SAMN06265337_2143</name>
</gene>
<keyword evidence="2" id="KW-1185">Reference proteome</keyword>
<dbReference type="EMBL" id="FYEW01000001">
    <property type="protein sequence ID" value="SNC68000.1"/>
    <property type="molecule type" value="Genomic_DNA"/>
</dbReference>
<accession>A0A212TQ10</accession>
<sequence length="46" mass="4916">MVCAASTLKGTLYTAVNNLVPILAGQWLYCFSDGAGYSVQVSFAQR</sequence>
<proteinExistence type="predicted"/>
<reference evidence="2" key="1">
    <citation type="submission" date="2017-06" db="EMBL/GenBank/DDBJ databases">
        <authorList>
            <person name="Varghese N."/>
            <person name="Submissions S."/>
        </authorList>
    </citation>
    <scope>NUCLEOTIDE SEQUENCE [LARGE SCALE GENOMIC DNA]</scope>
    <source>
        <strain evidence="2">DSM 11116</strain>
    </source>
</reference>
<protein>
    <submittedName>
        <fullName evidence="1">Uncharacterized protein</fullName>
    </submittedName>
</protein>
<evidence type="ECO:0000313" key="2">
    <source>
        <dbReference type="Proteomes" id="UP000198131"/>
    </source>
</evidence>
<organism evidence="1 2">
    <name type="scientific">Hymenobacter gelipurpurascens</name>
    <dbReference type="NCBI Taxonomy" id="89968"/>
    <lineage>
        <taxon>Bacteria</taxon>
        <taxon>Pseudomonadati</taxon>
        <taxon>Bacteroidota</taxon>
        <taxon>Cytophagia</taxon>
        <taxon>Cytophagales</taxon>
        <taxon>Hymenobacteraceae</taxon>
        <taxon>Hymenobacter</taxon>
    </lineage>
</organism>